<evidence type="ECO:0000259" key="13">
    <source>
        <dbReference type="Pfam" id="PF19282"/>
    </source>
</evidence>
<dbReference type="PANTHER" id="PTHR15952:SF11">
    <property type="entry name" value="EXPORTIN-T"/>
    <property type="match status" value="1"/>
</dbReference>
<evidence type="ECO:0000256" key="4">
    <source>
        <dbReference type="ARBA" id="ARBA00022490"/>
    </source>
</evidence>
<feature type="compositionally biased region" description="Basic residues" evidence="11">
    <location>
        <begin position="247"/>
        <end position="256"/>
    </location>
</feature>
<dbReference type="Pfam" id="PF19282">
    <property type="entry name" value="Exportin-T"/>
    <property type="match status" value="1"/>
</dbReference>
<dbReference type="GO" id="GO:0016363">
    <property type="term" value="C:nuclear matrix"/>
    <property type="evidence" value="ECO:0007669"/>
    <property type="project" value="TreeGrafter"/>
</dbReference>
<accession>A0A7R9T516</accession>
<evidence type="ECO:0000256" key="8">
    <source>
        <dbReference type="ARBA" id="ARBA00029784"/>
    </source>
</evidence>
<feature type="domain" description="Exportin-T C-terminal" evidence="13">
    <location>
        <begin position="709"/>
        <end position="1424"/>
    </location>
</feature>
<evidence type="ECO:0000259" key="12">
    <source>
        <dbReference type="Pfam" id="PF08389"/>
    </source>
</evidence>
<comment type="function">
    <text evidence="10">tRNA nucleus export receptor which facilitates tRNA translocation across the nuclear pore complex.</text>
</comment>
<evidence type="ECO:0000256" key="2">
    <source>
        <dbReference type="ARBA" id="ARBA00018928"/>
    </source>
</evidence>
<protein>
    <recommendedName>
        <fullName evidence="2 10">Exportin-T</fullName>
    </recommendedName>
    <alternativeName>
        <fullName evidence="8 10">Exportin(tRNA)</fullName>
    </alternativeName>
    <alternativeName>
        <fullName evidence="9 10">tRNA exportin</fullName>
    </alternativeName>
</protein>
<dbReference type="GO" id="GO:0005643">
    <property type="term" value="C:nuclear pore"/>
    <property type="evidence" value="ECO:0007669"/>
    <property type="project" value="TreeGrafter"/>
</dbReference>
<evidence type="ECO:0000313" key="14">
    <source>
        <dbReference type="EMBL" id="CAD8225191.1"/>
    </source>
</evidence>
<sequence length="1472" mass="162752">MHQFYGALVQPLGKHHARAVAQRRLLIVRHRSERFGHVHVPAHRDRRSDARMLFVAQRLRGAHRSRGERLGVLHVPERRVRLRARQRAIRLQILSDHPRRHRPRVLAQRHVLGVLGGAFVQFQRAFARPARRQPLDVSQRLHRARDRPPVRRVLRLSQLLRRHPPERDLARLRRLQRVPRASSRQRRQRLRARRRAPPSRCPSRAAPRALDHVRPRRVLRFLPRLQERPHRVRRSAVLRRSALARRVSRVSRRVSRRPALASLPRQVRPRRPRARDRARRRRFLASSPQRDARVFQHPPRVASRADAPSRARVLDHRFRIVERRFRRRARRERATRAIERMTTLDDVDALDAVVRDAFARTNDARATAKAADASRALDALKRDARAWAVCLRAYSRTTSSETKFWCLQTLTEALAKEARGGGTTMSDEDAETLRRALGACVSEATGEIATGGDGGDDRRSSAATAASSTSTPAFVKNKLAQACAYAVALEYPERWPSFFADLANLLSRGTQGVDMFTRVLEAIDEELIATVDAGRAGKEDFARSMRVKEAMRADGSLRLVFDAWRQCLEHYARVDPRVATRVWSVARRYVEWVDVGLVASEEYVKGAKECLMLDDLSGAADESLRAAAVGYLHAVVTKGMETSAKVRLIISTKIVEVCARLQVICAATQDDFDEEFVTQVTNLAAAVAAELLNANKVENITALGVELSAEVSSSLHQVTPLVLSSISFKHERAVLVALPFLTAYIGYMKSQPALLNAAQPALTSACQALIARGAFPTEHIDGLDWNDGSNALTQEFEADVFSLRAELNVQLKNIARLAPHLAREVVRQVLMSAVVGSGEGNQLCWQNVEVAISALFTLGEGADDAAVKPMSIADRAKATNGTGEVTDTPLGALVVSLIREWGTSVGRAAYHRLVAPTFLEICVRYHAVLERDDAALVAALTAFLDERGIGHVDLAVRSRACYLISRLSRPLRCKLSDKVENIMCVLPAYLTEFARSLPEPTTQNAAFVSVSAAGIQSRAMAESGNDDRLYLFEAFGTMLGADEVKEEEQYRYLSQIAAGLCRQIEEVAAGGQSGEDAPIRIALATRAIVAFGNISKGFSQRTCLTSRPRTGEVFRSCLEMSLRCLDVWPRDASVRNRATGFLHRMIDLLGPTVTPYLAPTVHKLRRDADAVELRETLVLFNQLASTYAAELAPFVVEVLPGLAAQIFNTISSAYAQASVESVGGSIATNTEVVREADELERMWLTTTAALGANALIAPTFTGYPNTERTAPLREQLLSHLVQAAQSHGMVSARKVALTALKSFVEEWTLDTSPDEPPSLEGAPTSSAPAKGPRDERVPGFTRFVVERVCVECCILPPIRGDLDLSDAVSVGALNESFAILAVVHARQSDALTTALTHIFRHSILPSHSPDRIDAIVNEYIRVLAAAAAAGKPHLRSTKPARALVDAVRREIAAAPDRGRTLDLTPRLAKRGV</sequence>
<proteinExistence type="inferred from homology"/>
<keyword evidence="7 10" id="KW-0539">Nucleus</keyword>
<gene>
    <name evidence="14" type="ORF">OLUC0939_LOCUS5931</name>
</gene>
<comment type="subcellular location">
    <subcellularLocation>
        <location evidence="1 10">Cytoplasm</location>
    </subcellularLocation>
    <subcellularLocation>
        <location evidence="10">Nucleus</location>
    </subcellularLocation>
    <text evidence="10">Shuttles between the nucleus and the cytoplasm.</text>
</comment>
<feature type="compositionally biased region" description="Basic residues" evidence="11">
    <location>
        <begin position="175"/>
        <end position="197"/>
    </location>
</feature>
<evidence type="ECO:0000256" key="5">
    <source>
        <dbReference type="ARBA" id="ARBA00022555"/>
    </source>
</evidence>
<dbReference type="Gene3D" id="1.25.10.10">
    <property type="entry name" value="Leucine-rich Repeat Variant"/>
    <property type="match status" value="1"/>
</dbReference>
<keyword evidence="6 10" id="KW-0694">RNA-binding</keyword>
<dbReference type="InterPro" id="IPR045546">
    <property type="entry name" value="Exportin-T_C"/>
</dbReference>
<dbReference type="EMBL" id="HBDX01006915">
    <property type="protein sequence ID" value="CAD8225191.1"/>
    <property type="molecule type" value="Transcribed_RNA"/>
</dbReference>
<dbReference type="Pfam" id="PF08389">
    <property type="entry name" value="Xpo1"/>
    <property type="match status" value="1"/>
</dbReference>
<keyword evidence="4 10" id="KW-0963">Cytoplasm</keyword>
<keyword evidence="5 10" id="KW-0820">tRNA-binding</keyword>
<dbReference type="InterPro" id="IPR011989">
    <property type="entry name" value="ARM-like"/>
</dbReference>
<evidence type="ECO:0000256" key="11">
    <source>
        <dbReference type="SAM" id="MobiDB-lite"/>
    </source>
</evidence>
<dbReference type="InterPro" id="IPR013598">
    <property type="entry name" value="Exportin-1/Importin-b-like"/>
</dbReference>
<dbReference type="InterPro" id="IPR040017">
    <property type="entry name" value="XPOT"/>
</dbReference>
<feature type="region of interest" description="Disordered" evidence="11">
    <location>
        <begin position="247"/>
        <end position="308"/>
    </location>
</feature>
<evidence type="ECO:0000256" key="6">
    <source>
        <dbReference type="ARBA" id="ARBA00022884"/>
    </source>
</evidence>
<dbReference type="PANTHER" id="PTHR15952">
    <property type="entry name" value="EXPORTIN-T/LOS1"/>
    <property type="match status" value="1"/>
</dbReference>
<dbReference type="SUPFAM" id="SSF48371">
    <property type="entry name" value="ARM repeat"/>
    <property type="match status" value="1"/>
</dbReference>
<dbReference type="GO" id="GO:0005737">
    <property type="term" value="C:cytoplasm"/>
    <property type="evidence" value="ECO:0007669"/>
    <property type="project" value="UniProtKB-SubCell"/>
</dbReference>
<feature type="domain" description="Exportin-1/Importin-beta-like" evidence="12">
    <location>
        <begin position="472"/>
        <end position="620"/>
    </location>
</feature>
<name>A0A7R9T516_9CHLO</name>
<feature type="region of interest" description="Disordered" evidence="11">
    <location>
        <begin position="1309"/>
        <end position="1334"/>
    </location>
</feature>
<feature type="compositionally biased region" description="Basic residues" evidence="11">
    <location>
        <begin position="267"/>
        <end position="283"/>
    </location>
</feature>
<evidence type="ECO:0000256" key="7">
    <source>
        <dbReference type="ARBA" id="ARBA00023242"/>
    </source>
</evidence>
<comment type="similarity">
    <text evidence="10">Belongs to the exportin family.</text>
</comment>
<dbReference type="GO" id="GO:0071528">
    <property type="term" value="P:tRNA re-export from nucleus"/>
    <property type="evidence" value="ECO:0007669"/>
    <property type="project" value="UniProtKB-UniRule"/>
</dbReference>
<reference evidence="14" key="1">
    <citation type="submission" date="2021-01" db="EMBL/GenBank/DDBJ databases">
        <authorList>
            <person name="Corre E."/>
            <person name="Pelletier E."/>
            <person name="Niang G."/>
            <person name="Scheremetjew M."/>
            <person name="Finn R."/>
            <person name="Kale V."/>
            <person name="Holt S."/>
            <person name="Cochrane G."/>
            <person name="Meng A."/>
            <person name="Brown T."/>
            <person name="Cohen L."/>
        </authorList>
    </citation>
    <scope>NUCLEOTIDE SEQUENCE</scope>
    <source>
        <strain evidence="14">Clade-A-BCC118000</strain>
    </source>
</reference>
<evidence type="ECO:0000256" key="10">
    <source>
        <dbReference type="RuleBase" id="RU366037"/>
    </source>
</evidence>
<organism evidence="14">
    <name type="scientific">Ostreococcus sp. 'lucimarinus'</name>
    <dbReference type="NCBI Taxonomy" id="242159"/>
    <lineage>
        <taxon>Eukaryota</taxon>
        <taxon>Viridiplantae</taxon>
        <taxon>Chlorophyta</taxon>
        <taxon>Mamiellophyceae</taxon>
        <taxon>Mamiellales</taxon>
        <taxon>Bathycoccaceae</taxon>
        <taxon>Ostreococcus</taxon>
    </lineage>
</organism>
<dbReference type="GO" id="GO:0031267">
    <property type="term" value="F:small GTPase binding"/>
    <property type="evidence" value="ECO:0007669"/>
    <property type="project" value="InterPro"/>
</dbReference>
<evidence type="ECO:0000256" key="3">
    <source>
        <dbReference type="ARBA" id="ARBA00022448"/>
    </source>
</evidence>
<keyword evidence="3 10" id="KW-0813">Transport</keyword>
<dbReference type="GO" id="GO:0000049">
    <property type="term" value="F:tRNA binding"/>
    <property type="evidence" value="ECO:0007669"/>
    <property type="project" value="UniProtKB-UniRule"/>
</dbReference>
<dbReference type="InterPro" id="IPR016024">
    <property type="entry name" value="ARM-type_fold"/>
</dbReference>
<evidence type="ECO:0000256" key="1">
    <source>
        <dbReference type="ARBA" id="ARBA00004496"/>
    </source>
</evidence>
<feature type="region of interest" description="Disordered" evidence="11">
    <location>
        <begin position="447"/>
        <end position="467"/>
    </location>
</feature>
<feature type="region of interest" description="Disordered" evidence="11">
    <location>
        <begin position="175"/>
        <end position="210"/>
    </location>
</feature>
<evidence type="ECO:0000256" key="9">
    <source>
        <dbReference type="ARBA" id="ARBA00032199"/>
    </source>
</evidence>